<proteinExistence type="inferred from homology"/>
<comment type="similarity">
    <text evidence="5">Belongs to the class-III pyridoxal-phosphate-dependent aminotransferase family.</text>
</comment>
<protein>
    <submittedName>
        <fullName evidence="6">Acetylornithine aminotransferase</fullName>
        <ecNumber evidence="6">2.6.1.11</ecNumber>
    </submittedName>
</protein>
<organism evidence="6 7">
    <name type="scientific">Novipirellula artificiosorum</name>
    <dbReference type="NCBI Taxonomy" id="2528016"/>
    <lineage>
        <taxon>Bacteria</taxon>
        <taxon>Pseudomonadati</taxon>
        <taxon>Planctomycetota</taxon>
        <taxon>Planctomycetia</taxon>
        <taxon>Pirellulales</taxon>
        <taxon>Pirellulaceae</taxon>
        <taxon>Novipirellula</taxon>
    </lineage>
</organism>
<dbReference type="Gene3D" id="3.40.640.10">
    <property type="entry name" value="Type I PLP-dependent aspartate aminotransferase-like (Major domain)"/>
    <property type="match status" value="1"/>
</dbReference>
<evidence type="ECO:0000256" key="2">
    <source>
        <dbReference type="ARBA" id="ARBA00022576"/>
    </source>
</evidence>
<comment type="caution">
    <text evidence="6">The sequence shown here is derived from an EMBL/GenBank/DDBJ whole genome shotgun (WGS) entry which is preliminary data.</text>
</comment>
<evidence type="ECO:0000256" key="3">
    <source>
        <dbReference type="ARBA" id="ARBA00022679"/>
    </source>
</evidence>
<evidence type="ECO:0000313" key="7">
    <source>
        <dbReference type="Proteomes" id="UP000319143"/>
    </source>
</evidence>
<dbReference type="InterPro" id="IPR015422">
    <property type="entry name" value="PyrdxlP-dep_Trfase_small"/>
</dbReference>
<evidence type="ECO:0000313" key="6">
    <source>
        <dbReference type="EMBL" id="TWU41053.1"/>
    </source>
</evidence>
<dbReference type="AlphaFoldDB" id="A0A5C6DUL5"/>
<reference evidence="6 7" key="1">
    <citation type="submission" date="2019-02" db="EMBL/GenBank/DDBJ databases">
        <title>Deep-cultivation of Planctomycetes and their phenomic and genomic characterization uncovers novel biology.</title>
        <authorList>
            <person name="Wiegand S."/>
            <person name="Jogler M."/>
            <person name="Boedeker C."/>
            <person name="Pinto D."/>
            <person name="Vollmers J."/>
            <person name="Rivas-Marin E."/>
            <person name="Kohn T."/>
            <person name="Peeters S.H."/>
            <person name="Heuer A."/>
            <person name="Rast P."/>
            <person name="Oberbeckmann S."/>
            <person name="Bunk B."/>
            <person name="Jeske O."/>
            <person name="Meyerdierks A."/>
            <person name="Storesund J.E."/>
            <person name="Kallscheuer N."/>
            <person name="Luecker S."/>
            <person name="Lage O.M."/>
            <person name="Pohl T."/>
            <person name="Merkel B.J."/>
            <person name="Hornburger P."/>
            <person name="Mueller R.-W."/>
            <person name="Bruemmer F."/>
            <person name="Labrenz M."/>
            <person name="Spormann A.M."/>
            <person name="Op Den Camp H."/>
            <person name="Overmann J."/>
            <person name="Amann R."/>
            <person name="Jetten M.S.M."/>
            <person name="Mascher T."/>
            <person name="Medema M.H."/>
            <person name="Devos D.P."/>
            <person name="Kaster A.-K."/>
            <person name="Ovreas L."/>
            <person name="Rohde M."/>
            <person name="Galperin M.Y."/>
            <person name="Jogler C."/>
        </authorList>
    </citation>
    <scope>NUCLEOTIDE SEQUENCE [LARGE SCALE GENOMIC DNA]</scope>
    <source>
        <strain evidence="6 7">Poly41</strain>
    </source>
</reference>
<dbReference type="EC" id="2.6.1.11" evidence="6"/>
<name>A0A5C6DUL5_9BACT</name>
<dbReference type="RefSeq" id="WP_146525550.1">
    <property type="nucleotide sequence ID" value="NZ_SJPV01000002.1"/>
</dbReference>
<dbReference type="PANTHER" id="PTHR11986:SF79">
    <property type="entry name" value="ACETYLORNITHINE AMINOTRANSFERASE, MITOCHONDRIAL"/>
    <property type="match status" value="1"/>
</dbReference>
<dbReference type="Proteomes" id="UP000319143">
    <property type="component" value="Unassembled WGS sequence"/>
</dbReference>
<keyword evidence="2 6" id="KW-0032">Aminotransferase</keyword>
<gene>
    <name evidence="6" type="primary">argD_2</name>
    <name evidence="6" type="ORF">Poly41_18900</name>
</gene>
<dbReference type="Pfam" id="PF00202">
    <property type="entry name" value="Aminotran_3"/>
    <property type="match status" value="1"/>
</dbReference>
<dbReference type="EMBL" id="SJPV01000002">
    <property type="protein sequence ID" value="TWU41053.1"/>
    <property type="molecule type" value="Genomic_DNA"/>
</dbReference>
<dbReference type="PANTHER" id="PTHR11986">
    <property type="entry name" value="AMINOTRANSFERASE CLASS III"/>
    <property type="match status" value="1"/>
</dbReference>
<dbReference type="GO" id="GO:0042802">
    <property type="term" value="F:identical protein binding"/>
    <property type="evidence" value="ECO:0007669"/>
    <property type="project" value="TreeGrafter"/>
</dbReference>
<keyword evidence="4 5" id="KW-0663">Pyridoxal phosphate</keyword>
<evidence type="ECO:0000256" key="4">
    <source>
        <dbReference type="ARBA" id="ARBA00022898"/>
    </source>
</evidence>
<dbReference type="InterPro" id="IPR015424">
    <property type="entry name" value="PyrdxlP-dep_Trfase"/>
</dbReference>
<dbReference type="InterPro" id="IPR015421">
    <property type="entry name" value="PyrdxlP-dep_Trfase_major"/>
</dbReference>
<evidence type="ECO:0000256" key="5">
    <source>
        <dbReference type="RuleBase" id="RU003560"/>
    </source>
</evidence>
<dbReference type="OrthoDB" id="9816013at2"/>
<dbReference type="InterPro" id="IPR005814">
    <property type="entry name" value="Aminotrans_3"/>
</dbReference>
<comment type="cofactor">
    <cofactor evidence="1">
        <name>pyridoxal 5'-phosphate</name>
        <dbReference type="ChEBI" id="CHEBI:597326"/>
    </cofactor>
</comment>
<dbReference type="GO" id="GO:0030170">
    <property type="term" value="F:pyridoxal phosphate binding"/>
    <property type="evidence" value="ECO:0007669"/>
    <property type="project" value="InterPro"/>
</dbReference>
<dbReference type="InterPro" id="IPR050103">
    <property type="entry name" value="Class-III_PLP-dep_AT"/>
</dbReference>
<dbReference type="SUPFAM" id="SSF53383">
    <property type="entry name" value="PLP-dependent transferases"/>
    <property type="match status" value="1"/>
</dbReference>
<dbReference type="Gene3D" id="3.90.1150.10">
    <property type="entry name" value="Aspartate Aminotransferase, domain 1"/>
    <property type="match status" value="1"/>
</dbReference>
<keyword evidence="7" id="KW-1185">Reference proteome</keyword>
<sequence>MANMDDSEIPLTDVLIEPSGRSAVRHSAIRREDVDGREIIDALAGRASVLGFADPYVAEAIRQVANGYLGDASALDCDGHDLAPLAEKIRSMLSSETEGVSAMAESVWIYPSAEDAMEAMIGGSRARGGGARYRTLSLVGSDHGRTAMCRSASGRPELHADFGPMLAGFDHVAANDIASLRSAVDESTAAVLLSPLDLCDAARPRDHDYLAAVRQLCDEHDLLLLIDESRLCIGSSGRLLTYTSISDIVADAVVVSGGLFGGLPGGLLLAGPRWTDSPVANTRLYPLQTAVATATLERVAELGWLEASGEDTSAFPVAVAETIAGFEFIRDLHATGTTVGIETDLAAIDLVQAAASVGLRIEAAGETSIKMQLPLGMDADDREELLARLTRTMSAMELITEN</sequence>
<keyword evidence="3 6" id="KW-0808">Transferase</keyword>
<accession>A0A5C6DUL5</accession>
<dbReference type="GO" id="GO:0003992">
    <property type="term" value="F:N2-acetyl-L-ornithine:2-oxoglutarate 5-aminotransferase activity"/>
    <property type="evidence" value="ECO:0007669"/>
    <property type="project" value="UniProtKB-EC"/>
</dbReference>
<evidence type="ECO:0000256" key="1">
    <source>
        <dbReference type="ARBA" id="ARBA00001933"/>
    </source>
</evidence>